<name>A0ABU0MW13_9PROT</name>
<protein>
    <submittedName>
        <fullName evidence="1">Uncharacterized protein</fullName>
    </submittedName>
</protein>
<dbReference type="EMBL" id="JAUSVU010000045">
    <property type="protein sequence ID" value="MDQ0537378.1"/>
    <property type="molecule type" value="Genomic_DNA"/>
</dbReference>
<dbReference type="Proteomes" id="UP001244552">
    <property type="component" value="Unassembled WGS sequence"/>
</dbReference>
<sequence>MSVRRNSKQGLTIIKAEGEDAQEFARDSLGYDGWENVASATVYEHTWSDWDNPSEITLYDSKGDEVYETTVQMGNPYKMPPKF</sequence>
<organism evidence="1 2">
    <name type="scientific">Azospirillum picis</name>
    <dbReference type="NCBI Taxonomy" id="488438"/>
    <lineage>
        <taxon>Bacteria</taxon>
        <taxon>Pseudomonadati</taxon>
        <taxon>Pseudomonadota</taxon>
        <taxon>Alphaproteobacteria</taxon>
        <taxon>Rhodospirillales</taxon>
        <taxon>Azospirillaceae</taxon>
        <taxon>Azospirillum</taxon>
    </lineage>
</organism>
<gene>
    <name evidence="1" type="ORF">QO018_006282</name>
</gene>
<keyword evidence="2" id="KW-1185">Reference proteome</keyword>
<accession>A0ABU0MW13</accession>
<evidence type="ECO:0000313" key="2">
    <source>
        <dbReference type="Proteomes" id="UP001244552"/>
    </source>
</evidence>
<comment type="caution">
    <text evidence="1">The sequence shown here is derived from an EMBL/GenBank/DDBJ whole genome shotgun (WGS) entry which is preliminary data.</text>
</comment>
<proteinExistence type="predicted"/>
<reference evidence="1 2" key="1">
    <citation type="submission" date="2023-07" db="EMBL/GenBank/DDBJ databases">
        <title>Genomic Encyclopedia of Type Strains, Phase IV (KMG-IV): sequencing the most valuable type-strain genomes for metagenomic binning, comparative biology and taxonomic classification.</title>
        <authorList>
            <person name="Goeker M."/>
        </authorList>
    </citation>
    <scope>NUCLEOTIDE SEQUENCE [LARGE SCALE GENOMIC DNA]</scope>
    <source>
        <strain evidence="1 2">DSM 19922</strain>
    </source>
</reference>
<evidence type="ECO:0000313" key="1">
    <source>
        <dbReference type="EMBL" id="MDQ0537378.1"/>
    </source>
</evidence>